<dbReference type="InterPro" id="IPR037066">
    <property type="entry name" value="Plug_dom_sf"/>
</dbReference>
<dbReference type="GO" id="GO:0015344">
    <property type="term" value="F:siderophore uptake transmembrane transporter activity"/>
    <property type="evidence" value="ECO:0007669"/>
    <property type="project" value="TreeGrafter"/>
</dbReference>
<sequence length="213" mass="22651">MKTKQCLVIVMTLLCLCVKAQNLRVTGVVRDKSDVIIGASVMVKNSTVGTVTDMDGRYSVEVPANGVLIFSYIGYTPVEKQVDGQTVINVTMNDDVQAIDEVVVTAIGIKQQKKKLGYTTQQVNTEALDQPGTVNVGNALSGQVAGLTVNNPTGIFQAPSFSLRGKTPLMVIDGVPVESDLFDVSPENIESINVLKGTAAAALYGSRVKTVLF</sequence>
<dbReference type="Proteomes" id="UP000061587">
    <property type="component" value="Chromosome"/>
</dbReference>
<keyword evidence="1 3" id="KW-0732">Signal</keyword>
<keyword evidence="2" id="KW-0812">Transmembrane</keyword>
<dbReference type="GO" id="GO:0009279">
    <property type="term" value="C:cell outer membrane"/>
    <property type="evidence" value="ECO:0007669"/>
    <property type="project" value="UniProtKB-SubCell"/>
</dbReference>
<reference evidence="6" key="1">
    <citation type="submission" date="2015-10" db="EMBL/GenBank/DDBJ databases">
        <title>Extensive mobilome-driven genome diversification in gut-associated Bacteroides vulgatus mpk.</title>
        <authorList>
            <person name="Beier S."/>
            <person name="Lange A."/>
            <person name="Huson D.H."/>
            <person name="Frick J.-S."/>
            <person name="Autenrieth I.B."/>
        </authorList>
    </citation>
    <scope>NUCLEOTIDE SEQUENCE [LARGE SCALE GENOMIC DNA]</scope>
    <source>
        <strain evidence="6">mpk</strain>
    </source>
</reference>
<dbReference type="Pfam" id="PF07715">
    <property type="entry name" value="Plug"/>
    <property type="match status" value="1"/>
</dbReference>
<feature type="chain" id="PRO_5006050467" evidence="3">
    <location>
        <begin position="21"/>
        <end position="213"/>
    </location>
</feature>
<dbReference type="SUPFAM" id="SSF56935">
    <property type="entry name" value="Porins"/>
    <property type="match status" value="1"/>
</dbReference>
<comment type="similarity">
    <text evidence="2">Belongs to the TonB-dependent receptor family.</text>
</comment>
<gene>
    <name evidence="5" type="ORF">BvMPK_1012</name>
</gene>
<evidence type="ECO:0000256" key="3">
    <source>
        <dbReference type="SAM" id="SignalP"/>
    </source>
</evidence>
<keyword evidence="2" id="KW-0472">Membrane</keyword>
<feature type="signal peptide" evidence="3">
    <location>
        <begin position="1"/>
        <end position="20"/>
    </location>
</feature>
<comment type="subcellular location">
    <subcellularLocation>
        <location evidence="2">Cell outer membrane</location>
        <topology evidence="2">Multi-pass membrane protein</topology>
    </subcellularLocation>
</comment>
<dbReference type="Pfam" id="PF13715">
    <property type="entry name" value="CarbopepD_reg_2"/>
    <property type="match status" value="1"/>
</dbReference>
<evidence type="ECO:0000313" key="6">
    <source>
        <dbReference type="Proteomes" id="UP000061587"/>
    </source>
</evidence>
<evidence type="ECO:0000259" key="4">
    <source>
        <dbReference type="Pfam" id="PF07715"/>
    </source>
</evidence>
<dbReference type="EMBL" id="CP013020">
    <property type="protein sequence ID" value="ALK83629.1"/>
    <property type="molecule type" value="Genomic_DNA"/>
</dbReference>
<protein>
    <submittedName>
        <fullName evidence="5">Outer membrane protein</fullName>
    </submittedName>
</protein>
<dbReference type="AlphaFoldDB" id="A0A0P0M192"/>
<evidence type="ECO:0000313" key="5">
    <source>
        <dbReference type="EMBL" id="ALK83629.1"/>
    </source>
</evidence>
<dbReference type="InterPro" id="IPR012910">
    <property type="entry name" value="Plug_dom"/>
</dbReference>
<feature type="domain" description="TonB-dependent receptor plug" evidence="4">
    <location>
        <begin position="113"/>
        <end position="207"/>
    </location>
</feature>
<accession>A0A0P0M192</accession>
<dbReference type="PANTHER" id="PTHR30069">
    <property type="entry name" value="TONB-DEPENDENT OUTER MEMBRANE RECEPTOR"/>
    <property type="match status" value="1"/>
</dbReference>
<dbReference type="InterPro" id="IPR039426">
    <property type="entry name" value="TonB-dep_rcpt-like"/>
</dbReference>
<dbReference type="PATRIC" id="fig|821.40.peg.1197"/>
<evidence type="ECO:0000256" key="2">
    <source>
        <dbReference type="PROSITE-ProRule" id="PRU01360"/>
    </source>
</evidence>
<evidence type="ECO:0000256" key="1">
    <source>
        <dbReference type="ARBA" id="ARBA00022729"/>
    </source>
</evidence>
<keyword evidence="2" id="KW-0998">Cell outer membrane</keyword>
<dbReference type="Gene3D" id="2.60.40.1120">
    <property type="entry name" value="Carboxypeptidase-like, regulatory domain"/>
    <property type="match status" value="1"/>
</dbReference>
<organism evidence="5 6">
    <name type="scientific">Phocaeicola vulgatus</name>
    <name type="common">Bacteroides vulgatus</name>
    <dbReference type="NCBI Taxonomy" id="821"/>
    <lineage>
        <taxon>Bacteria</taxon>
        <taxon>Pseudomonadati</taxon>
        <taxon>Bacteroidota</taxon>
        <taxon>Bacteroidia</taxon>
        <taxon>Bacteroidales</taxon>
        <taxon>Bacteroidaceae</taxon>
        <taxon>Phocaeicola</taxon>
    </lineage>
</organism>
<dbReference type="GO" id="GO:0044718">
    <property type="term" value="P:siderophore transmembrane transport"/>
    <property type="evidence" value="ECO:0007669"/>
    <property type="project" value="TreeGrafter"/>
</dbReference>
<dbReference type="PROSITE" id="PS52016">
    <property type="entry name" value="TONB_DEPENDENT_REC_3"/>
    <property type="match status" value="1"/>
</dbReference>
<dbReference type="InterPro" id="IPR008969">
    <property type="entry name" value="CarboxyPept-like_regulatory"/>
</dbReference>
<keyword evidence="2" id="KW-1134">Transmembrane beta strand</keyword>
<name>A0A0P0M192_PHOVU</name>
<dbReference type="Gene3D" id="2.170.130.10">
    <property type="entry name" value="TonB-dependent receptor, plug domain"/>
    <property type="match status" value="1"/>
</dbReference>
<proteinExistence type="inferred from homology"/>
<keyword evidence="2" id="KW-0813">Transport</keyword>
<reference evidence="5 6" key="2">
    <citation type="journal article" date="2016" name="Genome Biol. Evol.">
        <title>Extensive mobilome-driven genome diversification in mouse gut-associated Bacteroides vulgatus mpk.</title>
        <authorList>
            <person name="Lange A."/>
            <person name="Beier S."/>
            <person name="Steimle A."/>
            <person name="Autenrieth I.B."/>
            <person name="Huson D.H."/>
            <person name="Frick J.S."/>
        </authorList>
    </citation>
    <scope>NUCLEOTIDE SEQUENCE [LARGE SCALE GENOMIC DNA]</scope>
    <source>
        <strain evidence="6">mpk</strain>
    </source>
</reference>
<dbReference type="PANTHER" id="PTHR30069:SF29">
    <property type="entry name" value="HEMOGLOBIN AND HEMOGLOBIN-HAPTOGLOBIN-BINDING PROTEIN 1-RELATED"/>
    <property type="match status" value="1"/>
</dbReference>
<dbReference type="SUPFAM" id="SSF49464">
    <property type="entry name" value="Carboxypeptidase regulatory domain-like"/>
    <property type="match status" value="1"/>
</dbReference>